<protein>
    <submittedName>
        <fullName evidence="2">Uncharacterized protein</fullName>
    </submittedName>
</protein>
<gene>
    <name evidence="2" type="ORF">BWQ96_05774</name>
</gene>
<accession>A0A2V3IQR6</accession>
<sequence length="309" mass="34333">MENYSSDDKEDGDEEGIFEQDSEDNGTTAKTTADVARNMMEYQNSPVAIRKRANREVPDASINPPKRTRRTNNSSNNRETSPKLQRPESLGTYSDLQNNAPKATQRAGTNDQDISDQRDSQVNESGVLEEQISDLNWNGSEPSRRADWQSDNHDEEEQEAIASQQNQHMVRRSGNSGGTRASPGATQKKRGRTYSSPPRSLMDGGKKDLQDVSQDTVTQRENQQSQQISKYATCGSRRKSTPSEQSAGRISVGTSDRNAEGSTGDLGFSKRSRGSRTINRPQRLALGTHVREEDGPIQKNDVTNENRNK</sequence>
<organism evidence="2 3">
    <name type="scientific">Gracilariopsis chorda</name>
    <dbReference type="NCBI Taxonomy" id="448386"/>
    <lineage>
        <taxon>Eukaryota</taxon>
        <taxon>Rhodophyta</taxon>
        <taxon>Florideophyceae</taxon>
        <taxon>Rhodymeniophycidae</taxon>
        <taxon>Gracilariales</taxon>
        <taxon>Gracilariaceae</taxon>
        <taxon>Gracilariopsis</taxon>
    </lineage>
</organism>
<keyword evidence="3" id="KW-1185">Reference proteome</keyword>
<feature type="compositionally biased region" description="Basic and acidic residues" evidence="1">
    <location>
        <begin position="142"/>
        <end position="152"/>
    </location>
</feature>
<evidence type="ECO:0000256" key="1">
    <source>
        <dbReference type="SAM" id="MobiDB-lite"/>
    </source>
</evidence>
<dbReference type="EMBL" id="NBIV01000090">
    <property type="protein sequence ID" value="PXF44446.1"/>
    <property type="molecule type" value="Genomic_DNA"/>
</dbReference>
<dbReference type="Proteomes" id="UP000247409">
    <property type="component" value="Unassembled WGS sequence"/>
</dbReference>
<feature type="compositionally biased region" description="Polar residues" evidence="1">
    <location>
        <begin position="91"/>
        <end position="112"/>
    </location>
</feature>
<evidence type="ECO:0000313" key="3">
    <source>
        <dbReference type="Proteomes" id="UP000247409"/>
    </source>
</evidence>
<dbReference type="AlphaFoldDB" id="A0A2V3IQR6"/>
<feature type="compositionally biased region" description="Acidic residues" evidence="1">
    <location>
        <begin position="8"/>
        <end position="24"/>
    </location>
</feature>
<comment type="caution">
    <text evidence="2">The sequence shown here is derived from an EMBL/GenBank/DDBJ whole genome shotgun (WGS) entry which is preliminary data.</text>
</comment>
<proteinExistence type="predicted"/>
<feature type="region of interest" description="Disordered" evidence="1">
    <location>
        <begin position="1"/>
        <end position="309"/>
    </location>
</feature>
<evidence type="ECO:0000313" key="2">
    <source>
        <dbReference type="EMBL" id="PXF44446.1"/>
    </source>
</evidence>
<feature type="compositionally biased region" description="Basic and acidic residues" evidence="1">
    <location>
        <begin position="289"/>
        <end position="309"/>
    </location>
</feature>
<feature type="compositionally biased region" description="Polar residues" evidence="1">
    <location>
        <begin position="242"/>
        <end position="256"/>
    </location>
</feature>
<name>A0A2V3IQR6_9FLOR</name>
<feature type="compositionally biased region" description="Polar residues" evidence="1">
    <location>
        <begin position="211"/>
        <end position="230"/>
    </location>
</feature>
<reference evidence="2 3" key="1">
    <citation type="journal article" date="2018" name="Mol. Biol. Evol.">
        <title>Analysis of the draft genome of the red seaweed Gracilariopsis chorda provides insights into genome size evolution in Rhodophyta.</title>
        <authorList>
            <person name="Lee J."/>
            <person name="Yang E.C."/>
            <person name="Graf L."/>
            <person name="Yang J.H."/>
            <person name="Qiu H."/>
            <person name="Zel Zion U."/>
            <person name="Chan C.X."/>
            <person name="Stephens T.G."/>
            <person name="Weber A.P.M."/>
            <person name="Boo G.H."/>
            <person name="Boo S.M."/>
            <person name="Kim K.M."/>
            <person name="Shin Y."/>
            <person name="Jung M."/>
            <person name="Lee S.J."/>
            <person name="Yim H.S."/>
            <person name="Lee J.H."/>
            <person name="Bhattacharya D."/>
            <person name="Yoon H.S."/>
        </authorList>
    </citation>
    <scope>NUCLEOTIDE SEQUENCE [LARGE SCALE GENOMIC DNA]</scope>
    <source>
        <strain evidence="2 3">SKKU-2015</strain>
        <tissue evidence="2">Whole body</tissue>
    </source>
</reference>